<dbReference type="Proteomes" id="UP000617979">
    <property type="component" value="Unassembled WGS sequence"/>
</dbReference>
<name>A0ABQ1H2J7_9BACL</name>
<protein>
    <recommendedName>
        <fullName evidence="3">Holliday junction resolvase</fullName>
    </recommendedName>
</protein>
<evidence type="ECO:0008006" key="3">
    <source>
        <dbReference type="Google" id="ProtNLM"/>
    </source>
</evidence>
<comment type="caution">
    <text evidence="1">The sequence shown here is derived from an EMBL/GenBank/DDBJ whole genome shotgun (WGS) entry which is preliminary data.</text>
</comment>
<dbReference type="RefSeq" id="WP_188433545.1">
    <property type="nucleotide sequence ID" value="NZ_BMEX01000021.1"/>
</dbReference>
<accession>A0ABQ1H2J7</accession>
<gene>
    <name evidence="1" type="ORF">GCM10007416_32280</name>
</gene>
<evidence type="ECO:0000313" key="1">
    <source>
        <dbReference type="EMBL" id="GGA56612.1"/>
    </source>
</evidence>
<keyword evidence="2" id="KW-1185">Reference proteome</keyword>
<sequence length="105" mass="11842">MGRMQKQKGSRREREFAALIGGQRVPLSGAAKHAGEAHTGDVTGLGLRWEVKARKDGFKTIYRWLEEEAVDALALKADRRDWIVVMPAELFKKLIEEGITDHRNA</sequence>
<organism evidence="1 2">
    <name type="scientific">Kroppenstedtia guangzhouensis</name>
    <dbReference type="NCBI Taxonomy" id="1274356"/>
    <lineage>
        <taxon>Bacteria</taxon>
        <taxon>Bacillati</taxon>
        <taxon>Bacillota</taxon>
        <taxon>Bacilli</taxon>
        <taxon>Bacillales</taxon>
        <taxon>Thermoactinomycetaceae</taxon>
        <taxon>Kroppenstedtia</taxon>
    </lineage>
</organism>
<reference evidence="2" key="1">
    <citation type="journal article" date="2019" name="Int. J. Syst. Evol. Microbiol.">
        <title>The Global Catalogue of Microorganisms (GCM) 10K type strain sequencing project: providing services to taxonomists for standard genome sequencing and annotation.</title>
        <authorList>
            <consortium name="The Broad Institute Genomics Platform"/>
            <consortium name="The Broad Institute Genome Sequencing Center for Infectious Disease"/>
            <person name="Wu L."/>
            <person name="Ma J."/>
        </authorList>
    </citation>
    <scope>NUCLEOTIDE SEQUENCE [LARGE SCALE GENOMIC DNA]</scope>
    <source>
        <strain evidence="2">CGMCC 1.12404</strain>
    </source>
</reference>
<proteinExistence type="predicted"/>
<dbReference type="EMBL" id="BMEX01000021">
    <property type="protein sequence ID" value="GGA56612.1"/>
    <property type="molecule type" value="Genomic_DNA"/>
</dbReference>
<evidence type="ECO:0000313" key="2">
    <source>
        <dbReference type="Proteomes" id="UP000617979"/>
    </source>
</evidence>